<evidence type="ECO:0008006" key="3">
    <source>
        <dbReference type="Google" id="ProtNLM"/>
    </source>
</evidence>
<dbReference type="HOGENOM" id="CLU_2247937_0_0_5"/>
<accession>K0PXR9</accession>
<protein>
    <recommendedName>
        <fullName evidence="3">Transposase</fullName>
    </recommendedName>
</protein>
<name>K0PXR9_9HYPH</name>
<keyword evidence="2" id="KW-1185">Reference proteome</keyword>
<evidence type="ECO:0000313" key="1">
    <source>
        <dbReference type="EMBL" id="CCM76520.1"/>
    </source>
</evidence>
<sequence length="104" mass="11890">MVGLQYANHINALFEAVEPSDFAGLNRAQIVCLKRALLRNRRERHQENTGEANISTLLHWMLRYRRWFAIVEPALQAVARQAGRMVRRLRPCSPSTPPGARKVA</sequence>
<comment type="caution">
    <text evidence="1">The sequence shown here is derived from an EMBL/GenBank/DDBJ whole genome shotgun (WGS) entry which is preliminary data.</text>
</comment>
<proteinExistence type="predicted"/>
<evidence type="ECO:0000313" key="2">
    <source>
        <dbReference type="Proteomes" id="UP000009319"/>
    </source>
</evidence>
<organism evidence="1 2">
    <name type="scientific">Rhizobium mesoamericanum STM3625</name>
    <dbReference type="NCBI Taxonomy" id="1211777"/>
    <lineage>
        <taxon>Bacteria</taxon>
        <taxon>Pseudomonadati</taxon>
        <taxon>Pseudomonadota</taxon>
        <taxon>Alphaproteobacteria</taxon>
        <taxon>Hyphomicrobiales</taxon>
        <taxon>Rhizobiaceae</taxon>
        <taxon>Rhizobium/Agrobacterium group</taxon>
        <taxon>Rhizobium</taxon>
    </lineage>
</organism>
<dbReference type="EMBL" id="CANI01000024">
    <property type="protein sequence ID" value="CCM76520.1"/>
    <property type="molecule type" value="Genomic_DNA"/>
</dbReference>
<reference evidence="1 2" key="1">
    <citation type="journal article" date="2013" name="Genome Announc.">
        <title>Draft Genome Sequence of Rhizobium mesoamericanum STM3625, a Nitrogen-Fixing Symbiont of Mimosa pudica Isolated in French Guiana (South America).</title>
        <authorList>
            <person name="Moulin L."/>
            <person name="Mornico D."/>
            <person name="Melkonian R."/>
            <person name="Klonowska A."/>
        </authorList>
    </citation>
    <scope>NUCLEOTIDE SEQUENCE [LARGE SCALE GENOMIC DNA]</scope>
    <source>
        <strain evidence="1 2">STM3625</strain>
    </source>
</reference>
<gene>
    <name evidence="1" type="ORF">BN77_3538</name>
</gene>
<dbReference type="Proteomes" id="UP000009319">
    <property type="component" value="Unassembled WGS sequence"/>
</dbReference>
<dbReference type="AlphaFoldDB" id="K0PXR9"/>
<dbReference type="STRING" id="1211777.BN77_3538"/>